<dbReference type="PROSITE" id="PS00191">
    <property type="entry name" value="CYTOCHROME_B5_1"/>
    <property type="match status" value="2"/>
</dbReference>
<evidence type="ECO:0000256" key="1">
    <source>
        <dbReference type="ARBA" id="ARBA00001917"/>
    </source>
</evidence>
<dbReference type="InterPro" id="IPR037396">
    <property type="entry name" value="FMN_HAD"/>
</dbReference>
<sequence>MADWVIVVGGGLAGHSAAHTVLQAGGKVVLLDKSAFCGGNSTKATSGINGAGTKTQKKLNIPDTPDIFEADTTKSAGQSARPRLIHALTHGSAPAVEWLQEAFDLQLNLVGQLGAHSYPRTHRGKERFPGMMITYRLMERFEDACKHQPDRARLVTKARAERLLTDDAGRVIGVEYEKKGKTYTEHGAVILATGGFGADFTNNSLLRQVEEQWRALPMWRDIPNLPALTSFPTTNGSHTTGDGIKMAMAVGATTTDLPYVQVHPTGLVDPKKPDAKVKWLAAEALRGSGAILIDARGNRFCNELGKRDYVTGRMLRCQAPFRLVMNGKQSREFEWCVSRCCCQAPSRLCRHFHVNTHTITQPANNDNTAHEPTICCIAIPPSSRAHHDFFLLPSPSTACSLLDCVVYGRLAGSTAAAFTRSAGTATVAAAPSSSTSSSQATSSTSTSSSSSSSSSSSLPAYTMAEVAKHNTEDDCWVVIHGKVYDVTDFLEDHPGGAASIVAYAGKDATKPFDMLHSLDLLTKYADDYIVGVLAGDAAGDDISTTTTGADGSSNGNDGGDGKAEGVISLAEVAKHNKEDDCWIVVHGKVYDVTTFLKDHPAGPAIIMKYAGKDGTAAFDASGHPKDIVSQLGLDHLCLGDAEGGDQASAPVAVSTERADTQIEGKPPLSQVLNLFEFEAVARKCMSQQGWVYYSSGSDDEMSLRENHSAFHRLWLRPRILIDVSSVDLGSTMLGHRVKMPVYITSCALGRLAHPDGELCLTRAAATRGVVQLWPTLASCTIDEMASAATNDQILFLQLYVNHDRSVSERLIRRAEKRGIKAIFVTVDAPQLGRREKDMRVKFTMEAPTVQKSDDSAGNVDRNQGTARAISQFIDPSLSWKDIEWLRGVTKLPIVLKGVQCAEDALLAAERGLDGIVCSNHGGRQLDFARSGIEVLVEVMAALRARGWQNKMEVYVDGGVRRGTDVLKALALGAKAVGIGRPTLYAMAGYGTAGVERVFEIVEDEMIMGMRLMGAQRIADLKPSMVCTKSLAQHIAPAPKDSLSEYVYEPLNTMSKL</sequence>
<dbReference type="RefSeq" id="XP_004998342.1">
    <property type="nucleotide sequence ID" value="XM_004998285.1"/>
</dbReference>
<dbReference type="InterPro" id="IPR003953">
    <property type="entry name" value="FAD-dep_OxRdtase_2_FAD-bd"/>
</dbReference>
<dbReference type="InterPro" id="IPR013785">
    <property type="entry name" value="Aldolase_TIM"/>
</dbReference>
<evidence type="ECO:0000256" key="9">
    <source>
        <dbReference type="ARBA" id="ARBA00023004"/>
    </source>
</evidence>
<dbReference type="InterPro" id="IPR000262">
    <property type="entry name" value="FMN-dep_DH"/>
</dbReference>
<evidence type="ECO:0000259" key="17">
    <source>
        <dbReference type="PROSITE" id="PS50255"/>
    </source>
</evidence>
<evidence type="ECO:0000256" key="13">
    <source>
        <dbReference type="ARBA" id="ARBA00061589"/>
    </source>
</evidence>
<dbReference type="EMBL" id="GL832956">
    <property type="protein sequence ID" value="EGD76167.1"/>
    <property type="molecule type" value="Genomic_DNA"/>
</dbReference>
<dbReference type="PANTHER" id="PTHR10578">
    <property type="entry name" value="S -2-HYDROXY-ACID OXIDASE-RELATED"/>
    <property type="match status" value="1"/>
</dbReference>
<evidence type="ECO:0000256" key="12">
    <source>
        <dbReference type="ARBA" id="ARBA00061137"/>
    </source>
</evidence>
<keyword evidence="5" id="KW-0285">Flavoprotein</keyword>
<dbReference type="SUPFAM" id="SSF55856">
    <property type="entry name" value="Cytochrome b5-like heme/steroid binding domain"/>
    <property type="match status" value="2"/>
</dbReference>
<evidence type="ECO:0000256" key="6">
    <source>
        <dbReference type="ARBA" id="ARBA00022643"/>
    </source>
</evidence>
<protein>
    <recommendedName>
        <fullName evidence="15">L-lactate dehydrogenase (cytochrome)</fullName>
        <ecNumber evidence="14">1.1.2.3</ecNumber>
    </recommendedName>
</protein>
<dbReference type="GO" id="GO:0020037">
    <property type="term" value="F:heme binding"/>
    <property type="evidence" value="ECO:0007669"/>
    <property type="project" value="InterPro"/>
</dbReference>
<gene>
    <name evidence="19" type="ORF">PTSG_00874</name>
</gene>
<dbReference type="InterPro" id="IPR018506">
    <property type="entry name" value="Cyt_B5_heme-BS"/>
</dbReference>
<dbReference type="SMART" id="SM01117">
    <property type="entry name" value="Cyt-b5"/>
    <property type="match status" value="2"/>
</dbReference>
<accession>F2TXQ8</accession>
<evidence type="ECO:0000256" key="4">
    <source>
        <dbReference type="ARBA" id="ARBA00022617"/>
    </source>
</evidence>
<dbReference type="GO" id="GO:0046872">
    <property type="term" value="F:metal ion binding"/>
    <property type="evidence" value="ECO:0007669"/>
    <property type="project" value="UniProtKB-KW"/>
</dbReference>
<comment type="cofactor">
    <cofactor evidence="1">
        <name>FMN</name>
        <dbReference type="ChEBI" id="CHEBI:58210"/>
    </cofactor>
</comment>
<evidence type="ECO:0000313" key="19">
    <source>
        <dbReference type="EMBL" id="EGD76167.1"/>
    </source>
</evidence>
<dbReference type="InterPro" id="IPR001199">
    <property type="entry name" value="Cyt_B5-like_heme/steroid-bd"/>
</dbReference>
<dbReference type="eggNOG" id="KOG2404">
    <property type="taxonomic scope" value="Eukaryota"/>
</dbReference>
<evidence type="ECO:0000256" key="5">
    <source>
        <dbReference type="ARBA" id="ARBA00022630"/>
    </source>
</evidence>
<dbReference type="Proteomes" id="UP000007799">
    <property type="component" value="Unassembled WGS sequence"/>
</dbReference>
<evidence type="ECO:0000256" key="7">
    <source>
        <dbReference type="ARBA" id="ARBA00022723"/>
    </source>
</evidence>
<proteinExistence type="inferred from homology"/>
<dbReference type="GeneID" id="16078937"/>
<dbReference type="PANTHER" id="PTHR10578:SF148">
    <property type="entry name" value="L-LACTATE DEHYDROGENASE (CYTOCHROME)"/>
    <property type="match status" value="1"/>
</dbReference>
<dbReference type="FunFam" id="3.20.20.70:FF:000062">
    <property type="entry name" value="Cytochrome b2, mitochondrial, putative"/>
    <property type="match status" value="1"/>
</dbReference>
<dbReference type="eggNOG" id="KOG0537">
    <property type="taxonomic scope" value="Eukaryota"/>
</dbReference>
<comment type="similarity">
    <text evidence="12">In the C-terminal section; belongs to the FMN-dependent alpha-hydroxy acid dehydrogenase family.</text>
</comment>
<feature type="domain" description="Cytochrome b5 heme-binding" evidence="17">
    <location>
        <begin position="458"/>
        <end position="534"/>
    </location>
</feature>
<dbReference type="InterPro" id="IPR027477">
    <property type="entry name" value="Succ_DH/fumarate_Rdtase_cat_sf"/>
</dbReference>
<reference evidence="19" key="1">
    <citation type="submission" date="2009-08" db="EMBL/GenBank/DDBJ databases">
        <title>Annotation of Salpingoeca rosetta.</title>
        <authorList>
            <consortium name="The Broad Institute Genome Sequencing Platform"/>
            <person name="Russ C."/>
            <person name="Cuomo C."/>
            <person name="Burger G."/>
            <person name="Gray M.W."/>
            <person name="Holland P.W.H."/>
            <person name="King N."/>
            <person name="Lang F.B.F."/>
            <person name="Roger A.J."/>
            <person name="Ruiz-Trillo I."/>
            <person name="Young S.K."/>
            <person name="Zeng Q."/>
            <person name="Gargeya S."/>
            <person name="Alvarado L."/>
            <person name="Berlin A."/>
            <person name="Chapman S.B."/>
            <person name="Chen Z."/>
            <person name="Freedman E."/>
            <person name="Gellesch M."/>
            <person name="Goldberg J."/>
            <person name="Griggs A."/>
            <person name="Gujja S."/>
            <person name="Heilman E."/>
            <person name="Heiman D."/>
            <person name="Howarth C."/>
            <person name="Mehta T."/>
            <person name="Neiman D."/>
            <person name="Pearson M."/>
            <person name="Roberts A."/>
            <person name="Saif S."/>
            <person name="Shea T."/>
            <person name="Shenoy N."/>
            <person name="Sisk P."/>
            <person name="Stolte C."/>
            <person name="Sykes S."/>
            <person name="White J."/>
            <person name="Yandava C."/>
            <person name="Haas B."/>
            <person name="Nusbaum C."/>
            <person name="Birren B."/>
        </authorList>
    </citation>
    <scope>NUCLEOTIDE SEQUENCE [LARGE SCALE GENOMIC DNA]</scope>
    <source>
        <strain evidence="19">ATCC 50818</strain>
    </source>
</reference>
<comment type="subunit">
    <text evidence="3">Homotetramer.</text>
</comment>
<dbReference type="CDD" id="cd02922">
    <property type="entry name" value="FCB2_FMN"/>
    <property type="match status" value="1"/>
</dbReference>
<dbReference type="InterPro" id="IPR008259">
    <property type="entry name" value="FMN_hydac_DH_AS"/>
</dbReference>
<evidence type="ECO:0000256" key="15">
    <source>
        <dbReference type="ARBA" id="ARBA00068515"/>
    </source>
</evidence>
<evidence type="ECO:0000313" key="20">
    <source>
        <dbReference type="Proteomes" id="UP000007799"/>
    </source>
</evidence>
<dbReference type="STRING" id="946362.F2TXQ8"/>
<dbReference type="Gene3D" id="3.90.700.10">
    <property type="entry name" value="Succinate dehydrogenase/fumarate reductase flavoprotein, catalytic domain"/>
    <property type="match status" value="1"/>
</dbReference>
<evidence type="ECO:0000256" key="10">
    <source>
        <dbReference type="ARBA" id="ARBA00023128"/>
    </source>
</evidence>
<evidence type="ECO:0000256" key="8">
    <source>
        <dbReference type="ARBA" id="ARBA00023002"/>
    </source>
</evidence>
<dbReference type="KEGG" id="sre:PTSG_00874"/>
<dbReference type="SMR" id="F2TXQ8"/>
<dbReference type="SUPFAM" id="SSF51395">
    <property type="entry name" value="FMN-linked oxidoreductases"/>
    <property type="match status" value="1"/>
</dbReference>
<dbReference type="PROSITE" id="PS51349">
    <property type="entry name" value="FMN_HYDROXY_ACID_DH_2"/>
    <property type="match status" value="1"/>
</dbReference>
<dbReference type="InterPro" id="IPR036400">
    <property type="entry name" value="Cyt_B5-like_heme/steroid_sf"/>
</dbReference>
<evidence type="ECO:0000256" key="2">
    <source>
        <dbReference type="ARBA" id="ARBA00004569"/>
    </source>
</evidence>
<feature type="region of interest" description="Disordered" evidence="16">
    <location>
        <begin position="429"/>
        <end position="457"/>
    </location>
</feature>
<dbReference type="Pfam" id="PF00890">
    <property type="entry name" value="FAD_binding_2"/>
    <property type="match status" value="1"/>
</dbReference>
<dbReference type="PROSITE" id="PS50255">
    <property type="entry name" value="CYTOCHROME_B5_2"/>
    <property type="match status" value="2"/>
</dbReference>
<keyword evidence="10" id="KW-0496">Mitochondrion</keyword>
<dbReference type="eggNOG" id="KOG0538">
    <property type="taxonomic scope" value="Eukaryota"/>
</dbReference>
<dbReference type="GO" id="GO:0005758">
    <property type="term" value="C:mitochondrial intermembrane space"/>
    <property type="evidence" value="ECO:0007669"/>
    <property type="project" value="UniProtKB-SubCell"/>
</dbReference>
<evidence type="ECO:0000256" key="11">
    <source>
        <dbReference type="ARBA" id="ARBA00052399"/>
    </source>
</evidence>
<evidence type="ECO:0000256" key="14">
    <source>
        <dbReference type="ARBA" id="ARBA00066458"/>
    </source>
</evidence>
<feature type="domain" description="Cytochrome b5 heme-binding" evidence="17">
    <location>
        <begin position="564"/>
        <end position="642"/>
    </location>
</feature>
<comment type="subcellular location">
    <subcellularLocation>
        <location evidence="2">Mitochondrion intermembrane space</location>
    </subcellularLocation>
</comment>
<keyword evidence="8" id="KW-0560">Oxidoreductase</keyword>
<dbReference type="InterPro" id="IPR037458">
    <property type="entry name" value="L-MDH/L-LDH_FMN-bd"/>
</dbReference>
<organism evidence="20">
    <name type="scientific">Salpingoeca rosetta (strain ATCC 50818 / BSB-021)</name>
    <dbReference type="NCBI Taxonomy" id="946362"/>
    <lineage>
        <taxon>Eukaryota</taxon>
        <taxon>Choanoflagellata</taxon>
        <taxon>Craspedida</taxon>
        <taxon>Salpingoecidae</taxon>
        <taxon>Salpingoeca</taxon>
    </lineage>
</organism>
<keyword evidence="9" id="KW-0408">Iron</keyword>
<keyword evidence="7" id="KW-0479">Metal-binding</keyword>
<feature type="region of interest" description="Disordered" evidence="16">
    <location>
        <begin position="541"/>
        <end position="562"/>
    </location>
</feature>
<evidence type="ECO:0000259" key="18">
    <source>
        <dbReference type="PROSITE" id="PS51349"/>
    </source>
</evidence>
<dbReference type="AlphaFoldDB" id="F2TXQ8"/>
<dbReference type="SUPFAM" id="SSF56425">
    <property type="entry name" value="Succinate dehydrogenase/fumarate reductase flavoprotein, catalytic domain"/>
    <property type="match status" value="1"/>
</dbReference>
<dbReference type="PROSITE" id="PS00557">
    <property type="entry name" value="FMN_HYDROXY_ACID_DH_1"/>
    <property type="match status" value="1"/>
</dbReference>
<keyword evidence="20" id="KW-1185">Reference proteome</keyword>
<name>F2TXQ8_SALR5</name>
<dbReference type="SUPFAM" id="SSF51905">
    <property type="entry name" value="FAD/NAD(P)-binding domain"/>
    <property type="match status" value="1"/>
</dbReference>
<dbReference type="GO" id="GO:0004460">
    <property type="term" value="F:L-lactate dehydrogenase (cytochrome) activity"/>
    <property type="evidence" value="ECO:0007669"/>
    <property type="project" value="UniProtKB-EC"/>
</dbReference>
<dbReference type="Pfam" id="PF01070">
    <property type="entry name" value="FMN_dh"/>
    <property type="match status" value="1"/>
</dbReference>
<comment type="catalytic activity">
    <reaction evidence="11">
        <text>(S)-lactate + 2 Fe(III)-[cytochrome c] = 2 Fe(II)-[cytochrome c] + pyruvate + 2 H(+)</text>
        <dbReference type="Rhea" id="RHEA:19909"/>
        <dbReference type="Rhea" id="RHEA-COMP:10350"/>
        <dbReference type="Rhea" id="RHEA-COMP:14399"/>
        <dbReference type="ChEBI" id="CHEBI:15361"/>
        <dbReference type="ChEBI" id="CHEBI:15378"/>
        <dbReference type="ChEBI" id="CHEBI:16651"/>
        <dbReference type="ChEBI" id="CHEBI:29033"/>
        <dbReference type="ChEBI" id="CHEBI:29034"/>
        <dbReference type="EC" id="1.1.2.3"/>
    </reaction>
    <physiologicalReaction direction="left-to-right" evidence="11">
        <dbReference type="Rhea" id="RHEA:19910"/>
    </physiologicalReaction>
</comment>
<dbReference type="EC" id="1.1.2.3" evidence="14"/>
<dbReference type="OrthoDB" id="1925334at2759"/>
<dbReference type="InParanoid" id="F2TXQ8"/>
<dbReference type="PRINTS" id="PR00363">
    <property type="entry name" value="CYTOCHROMEB5"/>
</dbReference>
<dbReference type="Gene3D" id="3.10.120.10">
    <property type="entry name" value="Cytochrome b5-like heme/steroid binding domain"/>
    <property type="match status" value="2"/>
</dbReference>
<keyword evidence="4" id="KW-0349">Heme</keyword>
<evidence type="ECO:0000256" key="3">
    <source>
        <dbReference type="ARBA" id="ARBA00011881"/>
    </source>
</evidence>
<evidence type="ECO:0000256" key="16">
    <source>
        <dbReference type="SAM" id="MobiDB-lite"/>
    </source>
</evidence>
<keyword evidence="6" id="KW-0288">FMN</keyword>
<comment type="similarity">
    <text evidence="13">In the N-terminal section; belongs to the cytochrome b5 family.</text>
</comment>
<dbReference type="Gene3D" id="3.20.20.70">
    <property type="entry name" value="Aldolase class I"/>
    <property type="match status" value="1"/>
</dbReference>
<dbReference type="InterPro" id="IPR036188">
    <property type="entry name" value="FAD/NAD-bd_sf"/>
</dbReference>
<dbReference type="Pfam" id="PF00173">
    <property type="entry name" value="Cyt-b5"/>
    <property type="match status" value="2"/>
</dbReference>
<dbReference type="Gene3D" id="3.50.50.60">
    <property type="entry name" value="FAD/NAD(P)-binding domain"/>
    <property type="match status" value="1"/>
</dbReference>
<dbReference type="FunFam" id="3.10.120.10:FF:000007">
    <property type="entry name" value="Sulfite oxidase, mitochondrial"/>
    <property type="match status" value="1"/>
</dbReference>
<feature type="domain" description="FMN hydroxy acid dehydrogenase" evidence="18">
    <location>
        <begin position="666"/>
        <end position="1030"/>
    </location>
</feature>